<evidence type="ECO:0000256" key="1">
    <source>
        <dbReference type="SAM" id="MobiDB-lite"/>
    </source>
</evidence>
<feature type="region of interest" description="Disordered" evidence="1">
    <location>
        <begin position="1"/>
        <end position="94"/>
    </location>
</feature>
<dbReference type="OMA" id="CIRNHRP"/>
<dbReference type="GO" id="GO:0005737">
    <property type="term" value="C:cytoplasm"/>
    <property type="evidence" value="ECO:0007669"/>
    <property type="project" value="TreeGrafter"/>
</dbReference>
<evidence type="ECO:0000313" key="3">
    <source>
        <dbReference type="Proteomes" id="UP000018144"/>
    </source>
</evidence>
<dbReference type="InterPro" id="IPR013226">
    <property type="entry name" value="Pal1"/>
</dbReference>
<gene>
    <name evidence="2" type="ORF">PCON_09150</name>
</gene>
<feature type="compositionally biased region" description="Polar residues" evidence="1">
    <location>
        <begin position="1"/>
        <end position="28"/>
    </location>
</feature>
<dbReference type="eggNOG" id="ENOG502RB1B">
    <property type="taxonomic scope" value="Eukaryota"/>
</dbReference>
<sequence length="262" mass="29538">MTSISSHPSTRSHRSNLSGTTLRSNNPYASHLSPPLPPRPPHGRSRSHDSSSTFPIRDRERSSRSSRTDRTSPADPSVPRTHRRKISRIPAPDPIDVLGSVLDTPYHHDGPFEATLLARQVPGRAPVDALKWSNAQTIIATPAASWRDCFDSHYPLSGVAAYPPGKGGLGEYEEYDIQQRDGDLGRYKHMTYKDEDRKAKGEPWFSIEEQEKAIKAQRRRDQGKDYRYEEMEYEPAGLGRSASVGGLSRLRRRINDSIRKRV</sequence>
<organism evidence="2 3">
    <name type="scientific">Pyronema omphalodes (strain CBS 100304)</name>
    <name type="common">Pyronema confluens</name>
    <dbReference type="NCBI Taxonomy" id="1076935"/>
    <lineage>
        <taxon>Eukaryota</taxon>
        <taxon>Fungi</taxon>
        <taxon>Dikarya</taxon>
        <taxon>Ascomycota</taxon>
        <taxon>Pezizomycotina</taxon>
        <taxon>Pezizomycetes</taxon>
        <taxon>Pezizales</taxon>
        <taxon>Pyronemataceae</taxon>
        <taxon>Pyronema</taxon>
    </lineage>
</organism>
<protein>
    <submittedName>
        <fullName evidence="2">Uncharacterized protein</fullName>
    </submittedName>
</protein>
<accession>U4LGU0</accession>
<dbReference type="OrthoDB" id="5389892at2759"/>
<dbReference type="AlphaFoldDB" id="U4LGU0"/>
<proteinExistence type="predicted"/>
<evidence type="ECO:0000313" key="2">
    <source>
        <dbReference type="EMBL" id="CCX30747.1"/>
    </source>
</evidence>
<keyword evidence="3" id="KW-1185">Reference proteome</keyword>
<name>U4LGU0_PYROM</name>
<dbReference type="PANTHER" id="PTHR28307:SF1">
    <property type="entry name" value="PAL1 CELL MORPHOLOGY PROTEIN"/>
    <property type="match status" value="1"/>
</dbReference>
<reference evidence="2 3" key="1">
    <citation type="journal article" date="2013" name="PLoS Genet.">
        <title>The genome and development-dependent transcriptomes of Pyronema confluens: a window into fungal evolution.</title>
        <authorList>
            <person name="Traeger S."/>
            <person name="Altegoer F."/>
            <person name="Freitag M."/>
            <person name="Gabaldon T."/>
            <person name="Kempken F."/>
            <person name="Kumar A."/>
            <person name="Marcet-Houben M."/>
            <person name="Poggeler S."/>
            <person name="Stajich J.E."/>
            <person name="Nowrousian M."/>
        </authorList>
    </citation>
    <scope>NUCLEOTIDE SEQUENCE [LARGE SCALE GENOMIC DNA]</scope>
    <source>
        <strain evidence="3">CBS 100304</strain>
        <tissue evidence="2">Vegetative mycelium</tissue>
    </source>
</reference>
<dbReference type="PANTHER" id="PTHR28307">
    <property type="entry name" value="PROTEIN PAL1"/>
    <property type="match status" value="1"/>
</dbReference>
<dbReference type="Proteomes" id="UP000018144">
    <property type="component" value="Unassembled WGS sequence"/>
</dbReference>
<dbReference type="EMBL" id="HF935475">
    <property type="protein sequence ID" value="CCX30747.1"/>
    <property type="molecule type" value="Genomic_DNA"/>
</dbReference>
<feature type="compositionally biased region" description="Basic and acidic residues" evidence="1">
    <location>
        <begin position="56"/>
        <end position="72"/>
    </location>
</feature>